<name>A0A7J6CTB6_9TELE</name>
<dbReference type="PRINTS" id="PR00018">
    <property type="entry name" value="KRINGLE"/>
</dbReference>
<dbReference type="PROSITE" id="PS50240">
    <property type="entry name" value="TRYPSIN_DOM"/>
    <property type="match status" value="1"/>
</dbReference>
<dbReference type="InterPro" id="IPR033116">
    <property type="entry name" value="TRYPSIN_SER"/>
</dbReference>
<dbReference type="Pfam" id="PF00051">
    <property type="entry name" value="Kringle"/>
    <property type="match status" value="1"/>
</dbReference>
<feature type="disulfide bond" evidence="10">
    <location>
        <begin position="226"/>
        <end position="235"/>
    </location>
</feature>
<dbReference type="FunFam" id="2.40.20.10:FF:000016">
    <property type="entry name" value="Coagulation factor XII"/>
    <property type="match status" value="1"/>
</dbReference>
<dbReference type="Pfam" id="PF00040">
    <property type="entry name" value="fn2"/>
    <property type="match status" value="1"/>
</dbReference>
<feature type="domain" description="Fibronectin type-II" evidence="20">
    <location>
        <begin position="57"/>
        <end position="103"/>
    </location>
</feature>
<feature type="region of interest" description="Disordered" evidence="14">
    <location>
        <begin position="333"/>
        <end position="353"/>
    </location>
</feature>
<evidence type="ECO:0000256" key="2">
    <source>
        <dbReference type="ARBA" id="ARBA00022525"/>
    </source>
</evidence>
<dbReference type="Pfam" id="PF00008">
    <property type="entry name" value="EGF"/>
    <property type="match status" value="1"/>
</dbReference>
<dbReference type="SUPFAM" id="SSF50729">
    <property type="entry name" value="PH domain-like"/>
    <property type="match status" value="2"/>
</dbReference>
<feature type="disulfide bond" evidence="10">
    <location>
        <begin position="207"/>
        <end position="224"/>
    </location>
</feature>
<feature type="domain" description="EGF-like" evidence="16">
    <location>
        <begin position="117"/>
        <end position="155"/>
    </location>
</feature>
<dbReference type="Gene3D" id="2.10.25.10">
    <property type="entry name" value="Laminin"/>
    <property type="match status" value="2"/>
</dbReference>
<keyword evidence="13" id="KW-0378">Hydrolase</keyword>
<evidence type="ECO:0000259" key="19">
    <source>
        <dbReference type="PROSITE" id="PS51091"/>
    </source>
</evidence>
<dbReference type="SUPFAM" id="SSF50494">
    <property type="entry name" value="Trypsin-like serine proteases"/>
    <property type="match status" value="1"/>
</dbReference>
<keyword evidence="22" id="KW-1185">Reference proteome</keyword>
<feature type="domain" description="Kringle" evidence="17">
    <location>
        <begin position="242"/>
        <end position="324"/>
    </location>
</feature>
<feature type="compositionally biased region" description="Low complexity" evidence="14">
    <location>
        <begin position="804"/>
        <end position="823"/>
    </location>
</feature>
<feature type="compositionally biased region" description="Polar residues" evidence="14">
    <location>
        <begin position="862"/>
        <end position="880"/>
    </location>
</feature>
<evidence type="ECO:0000256" key="14">
    <source>
        <dbReference type="SAM" id="MobiDB-lite"/>
    </source>
</evidence>
<dbReference type="InterPro" id="IPR000083">
    <property type="entry name" value="Fibronectin_type1"/>
</dbReference>
<sequence>MPVFSPVLTRREFLLLLLICLVLLPRLQCAGSSKQPPGIEILVSGQSNTVTQKVLTTDGKECKFPFRFGGVIYHQCISMNSHKAWCSLTHNFDRDQKWGFCSSQGRLFNGLLPPRRGPSLCRQNPCLNGGVCATAAYLNSFDCVCPDGFTGALCEKKKCYEPLHLKYYDIGDSWGRIYLRSVELCTCHSGAVSCERARYTTCLRNRCENDGVCRMIEATGEEVCGCISGYTGQYCDIKPGEQCFGDSGAQYRGVVNVTVSGSTCLPWNSDLLFTELTVETVDSAARRGLGEHAFCRNPDQDKLPWCYTMTERAVSWEYCNIKPCSKPAQGRRGPGVAVALRPSRSPAKTPACGKRHEKRISRGRILGGTSALPGAHPWMAALYIADEFCAGTLVSSCWIVSAAHCFLRNPLKSQIRVVLGQHSFNDTGPNTRTFAVQDYISYPSYTQFEPTLNDIVLVKLKKVDGRCALKTPFIRPICLPGKHMTFPDHSCCKISGWGHMHEKANSYSHLMEGVVKIIPFDQCSSPDVYGSEVRSGMLCAGSESCVDACQGDSGGPLACECDGWRSRWLVLRKPSPVADCLVLYVYKERGVKERSVTLEHICGLEACVGGDGVPFILSVLCLSQTAVLGFDSREALQSWDLRLRYCLGEVHSFSVSVLPGTKLESGPATLHLCNNVLVIAKDLPAVIIGHWNLLDLRRYGPVNNGFVFEGGTRCGYWAGVFFLSCAEGEQISFLFDCIVRGISPSRGPFGLKPLLPEPSISAASAQDRLKHEAEELERRLSLLSHSTASSSRFGSSLAGDDRSISGSSDTSDTSQSDCSISSRPVPWSDLVLPGSAETSQVEEKLQVPADPVRSRKLKESGRQSSADSGIATSSFSSYSGSLDAAGPGEEYSALFNLPEKHLCSCSSSPIHEYQVPSSLRFLYDSPRSLLEGSRHSSTSQDEPCSESPSQSDSELDKGEESQTREGLIKGEEAQGLSCSKSCCSLPPAGMKSLTSCPFCGGLKGSFPHHSLPAVPAPGEHSATPTADVRHASSTNHDPWKPSPECSQTNEEKRSENYDSGLSDLLSHYSPAARSDRSSVYEAMAASRHTVLYENCVQCRRGEGSCRVLRPTPPSRDALVQELRRNISESCSSTVALQRIPAEDNNRERIWAEKGRTDPAYEIMDSRSPDRSLEEERSRHELITPSQKISPHLTEALTDRLRGDMVTYVNIPTSPTSKKQLHYMELELQESSAAIRGKSSSKYAQIDITATEAAHRAGSQHALGREEGLQRLEQQRRRRGLPHAEERSTLLWTN</sequence>
<evidence type="ECO:0000259" key="16">
    <source>
        <dbReference type="PROSITE" id="PS50026"/>
    </source>
</evidence>
<dbReference type="SMART" id="SM00181">
    <property type="entry name" value="EGF"/>
    <property type="match status" value="2"/>
</dbReference>
<protein>
    <recommendedName>
        <fullName evidence="23">Hepatocyte growth factor activator</fullName>
    </recommendedName>
</protein>
<evidence type="ECO:0000256" key="4">
    <source>
        <dbReference type="ARBA" id="ARBA00022572"/>
    </source>
</evidence>
<dbReference type="InterPro" id="IPR009003">
    <property type="entry name" value="Peptidase_S1_PA"/>
</dbReference>
<dbReference type="InterPro" id="IPR038178">
    <property type="entry name" value="Kringle_sf"/>
</dbReference>
<feature type="region of interest" description="Disordered" evidence="14">
    <location>
        <begin position="930"/>
        <end position="964"/>
    </location>
</feature>
<keyword evidence="2" id="KW-0964">Secreted</keyword>
<evidence type="ECO:0000313" key="21">
    <source>
        <dbReference type="EMBL" id="KAF4110510.1"/>
    </source>
</evidence>
<dbReference type="PRINTS" id="PR00013">
    <property type="entry name" value="FNTYPEII"/>
</dbReference>
<dbReference type="CDD" id="cd00190">
    <property type="entry name" value="Tryp_SPc"/>
    <property type="match status" value="1"/>
</dbReference>
<dbReference type="Pfam" id="PF00089">
    <property type="entry name" value="Trypsin"/>
    <property type="match status" value="1"/>
</dbReference>
<feature type="disulfide bond" evidence="10">
    <location>
        <begin position="145"/>
        <end position="154"/>
    </location>
</feature>
<feature type="region of interest" description="Disordered" evidence="14">
    <location>
        <begin position="1255"/>
        <end position="1293"/>
    </location>
</feature>
<dbReference type="CDD" id="cd00062">
    <property type="entry name" value="FN2"/>
    <property type="match status" value="1"/>
</dbReference>
<dbReference type="Gene3D" id="2.40.10.10">
    <property type="entry name" value="Trypsin-like serine proteases"/>
    <property type="match status" value="2"/>
</dbReference>
<keyword evidence="8 10" id="KW-1015">Disulfide bond</keyword>
<evidence type="ECO:0000256" key="5">
    <source>
        <dbReference type="ARBA" id="ARBA00022729"/>
    </source>
</evidence>
<evidence type="ECO:0000313" key="22">
    <source>
        <dbReference type="Proteomes" id="UP000579812"/>
    </source>
</evidence>
<keyword evidence="3 10" id="KW-0245">EGF-like domain</keyword>
<keyword evidence="7" id="KW-0865">Zymogen</keyword>
<evidence type="ECO:0000256" key="15">
    <source>
        <dbReference type="SAM" id="SignalP"/>
    </source>
</evidence>
<keyword evidence="6" id="KW-0677">Repeat</keyword>
<dbReference type="GO" id="GO:0006508">
    <property type="term" value="P:proteolysis"/>
    <property type="evidence" value="ECO:0007669"/>
    <property type="project" value="UniProtKB-KW"/>
</dbReference>
<dbReference type="InterPro" id="IPR011993">
    <property type="entry name" value="PH-like_dom_sf"/>
</dbReference>
<evidence type="ECO:0000256" key="12">
    <source>
        <dbReference type="PROSITE-ProRule" id="PRU00479"/>
    </source>
</evidence>
<dbReference type="InterPro" id="IPR000562">
    <property type="entry name" value="FN_type2_dom"/>
</dbReference>
<comment type="subcellular location">
    <subcellularLocation>
        <location evidence="1">Secreted</location>
    </subcellularLocation>
</comment>
<dbReference type="GO" id="GO:0019901">
    <property type="term" value="F:protein kinase binding"/>
    <property type="evidence" value="ECO:0007669"/>
    <property type="project" value="InterPro"/>
</dbReference>
<dbReference type="GO" id="GO:0005576">
    <property type="term" value="C:extracellular region"/>
    <property type="evidence" value="ECO:0007669"/>
    <property type="project" value="UniProtKB-SubCell"/>
</dbReference>
<gene>
    <name evidence="21" type="ORF">G5714_007541</name>
</gene>
<evidence type="ECO:0000259" key="17">
    <source>
        <dbReference type="PROSITE" id="PS50070"/>
    </source>
</evidence>
<dbReference type="InterPro" id="IPR013806">
    <property type="entry name" value="Kringle-like"/>
</dbReference>
<dbReference type="Proteomes" id="UP000579812">
    <property type="component" value="Unassembled WGS sequence"/>
</dbReference>
<dbReference type="PANTHER" id="PTHR21636">
    <property type="entry name" value="PROTEIN DOK-7"/>
    <property type="match status" value="1"/>
</dbReference>
<dbReference type="CDD" id="cd13165">
    <property type="entry name" value="PTB_DOK7"/>
    <property type="match status" value="1"/>
</dbReference>
<evidence type="ECO:0000256" key="3">
    <source>
        <dbReference type="ARBA" id="ARBA00022536"/>
    </source>
</evidence>
<evidence type="ECO:0000256" key="7">
    <source>
        <dbReference type="ARBA" id="ARBA00023145"/>
    </source>
</evidence>
<dbReference type="InterPro" id="IPR018114">
    <property type="entry name" value="TRYPSIN_HIS"/>
</dbReference>
<evidence type="ECO:0000256" key="8">
    <source>
        <dbReference type="ARBA" id="ARBA00023157"/>
    </source>
</evidence>
<dbReference type="CDD" id="cd00108">
    <property type="entry name" value="KR"/>
    <property type="match status" value="1"/>
</dbReference>
<evidence type="ECO:0000256" key="6">
    <source>
        <dbReference type="ARBA" id="ARBA00022737"/>
    </source>
</evidence>
<dbReference type="PROSITE" id="PS00134">
    <property type="entry name" value="TRYPSIN_HIS"/>
    <property type="match status" value="1"/>
</dbReference>
<dbReference type="PANTHER" id="PTHR21636:SF2">
    <property type="entry name" value="PROTEIN DOK-7"/>
    <property type="match status" value="1"/>
</dbReference>
<evidence type="ECO:0000256" key="13">
    <source>
        <dbReference type="RuleBase" id="RU363034"/>
    </source>
</evidence>
<evidence type="ECO:0008006" key="23">
    <source>
        <dbReference type="Google" id="ProtNLM"/>
    </source>
</evidence>
<evidence type="ECO:0000256" key="11">
    <source>
        <dbReference type="PROSITE-ProRule" id="PRU00121"/>
    </source>
</evidence>
<dbReference type="PROSITE" id="PS00021">
    <property type="entry name" value="KRINGLE_1"/>
    <property type="match status" value="1"/>
</dbReference>
<dbReference type="InterPro" id="IPR037746">
    <property type="entry name" value="Dok-7"/>
</dbReference>
<dbReference type="Gene3D" id="2.40.20.10">
    <property type="entry name" value="Plasminogen Kringle 4"/>
    <property type="match status" value="1"/>
</dbReference>
<dbReference type="InterPro" id="IPR000742">
    <property type="entry name" value="EGF"/>
</dbReference>
<dbReference type="Gene3D" id="2.10.10.10">
    <property type="entry name" value="Fibronectin, type II, collagen-binding"/>
    <property type="match status" value="1"/>
</dbReference>
<feature type="domain" description="Fibronectin type-I" evidence="19">
    <location>
        <begin position="157"/>
        <end position="197"/>
    </location>
</feature>
<keyword evidence="13" id="KW-0720">Serine protease</keyword>
<accession>A0A7J6CTB6</accession>
<dbReference type="SUPFAM" id="SSF57196">
    <property type="entry name" value="EGF/Laminin"/>
    <property type="match status" value="1"/>
</dbReference>
<dbReference type="PROSITE" id="PS00135">
    <property type="entry name" value="TRYPSIN_SER"/>
    <property type="match status" value="1"/>
</dbReference>
<feature type="region of interest" description="Disordered" evidence="14">
    <location>
        <begin position="1010"/>
        <end position="1062"/>
    </location>
</feature>
<dbReference type="PROSITE" id="PS51091">
    <property type="entry name" value="FN1_2"/>
    <property type="match status" value="1"/>
</dbReference>
<evidence type="ECO:0000256" key="1">
    <source>
        <dbReference type="ARBA" id="ARBA00004613"/>
    </source>
</evidence>
<dbReference type="SUPFAM" id="SSF57603">
    <property type="entry name" value="FnI-like domain"/>
    <property type="match status" value="1"/>
</dbReference>
<feature type="compositionally biased region" description="Basic and acidic residues" evidence="14">
    <location>
        <begin position="954"/>
        <end position="964"/>
    </location>
</feature>
<dbReference type="CDD" id="cd00061">
    <property type="entry name" value="FN1"/>
    <property type="match status" value="1"/>
</dbReference>
<dbReference type="InterPro" id="IPR043504">
    <property type="entry name" value="Peptidase_S1_PA_chymotrypsin"/>
</dbReference>
<feature type="region of interest" description="Disordered" evidence="14">
    <location>
        <begin position="789"/>
        <end position="882"/>
    </location>
</feature>
<dbReference type="CDD" id="cd00054">
    <property type="entry name" value="EGF_CA"/>
    <property type="match status" value="1"/>
</dbReference>
<dbReference type="PROSITE" id="PS50070">
    <property type="entry name" value="KRINGLE_2"/>
    <property type="match status" value="1"/>
</dbReference>
<keyword evidence="4 11" id="KW-0420">Kringle</keyword>
<dbReference type="SMART" id="SM00058">
    <property type="entry name" value="FN1"/>
    <property type="match status" value="1"/>
</dbReference>
<comment type="caution">
    <text evidence="12">Lacks conserved residue(s) required for the propagation of feature annotation.</text>
</comment>
<dbReference type="InterPro" id="IPR037748">
    <property type="entry name" value="Dok-7_PTB"/>
</dbReference>
<proteinExistence type="predicted"/>
<dbReference type="SMART" id="SM00020">
    <property type="entry name" value="Tryp_SPc"/>
    <property type="match status" value="1"/>
</dbReference>
<feature type="domain" description="Peptidase S1" evidence="18">
    <location>
        <begin position="365"/>
        <end position="639"/>
    </location>
</feature>
<keyword evidence="13" id="KW-0645">Protease</keyword>
<organism evidence="21 22">
    <name type="scientific">Onychostoma macrolepis</name>
    <dbReference type="NCBI Taxonomy" id="369639"/>
    <lineage>
        <taxon>Eukaryota</taxon>
        <taxon>Metazoa</taxon>
        <taxon>Chordata</taxon>
        <taxon>Craniata</taxon>
        <taxon>Vertebrata</taxon>
        <taxon>Euteleostomi</taxon>
        <taxon>Actinopterygii</taxon>
        <taxon>Neopterygii</taxon>
        <taxon>Teleostei</taxon>
        <taxon>Ostariophysi</taxon>
        <taxon>Cypriniformes</taxon>
        <taxon>Cyprinidae</taxon>
        <taxon>Acrossocheilinae</taxon>
        <taxon>Onychostoma</taxon>
    </lineage>
</organism>
<dbReference type="InterPro" id="IPR000001">
    <property type="entry name" value="Kringle"/>
</dbReference>
<dbReference type="SMART" id="SM00130">
    <property type="entry name" value="KR"/>
    <property type="match status" value="1"/>
</dbReference>
<dbReference type="InterPro" id="IPR002404">
    <property type="entry name" value="IRS_PTB"/>
</dbReference>
<comment type="caution">
    <text evidence="21">The sequence shown here is derived from an EMBL/GenBank/DDBJ whole genome shotgun (WGS) entry which is preliminary data.</text>
</comment>
<dbReference type="PROSITE" id="PS01253">
    <property type="entry name" value="FN1_1"/>
    <property type="match status" value="1"/>
</dbReference>
<dbReference type="GO" id="GO:0007528">
    <property type="term" value="P:neuromuscular junction development"/>
    <property type="evidence" value="ECO:0007669"/>
    <property type="project" value="TreeGrafter"/>
</dbReference>
<dbReference type="SMART" id="SM01244">
    <property type="entry name" value="IRS"/>
    <property type="match status" value="1"/>
</dbReference>
<dbReference type="SMART" id="SM00059">
    <property type="entry name" value="FN2"/>
    <property type="match status" value="1"/>
</dbReference>
<dbReference type="GO" id="GO:0071944">
    <property type="term" value="C:cell periphery"/>
    <property type="evidence" value="ECO:0007669"/>
    <property type="project" value="UniProtKB-ARBA"/>
</dbReference>
<dbReference type="PROSITE" id="PS00022">
    <property type="entry name" value="EGF_1"/>
    <property type="match status" value="2"/>
</dbReference>
<dbReference type="InterPro" id="IPR001314">
    <property type="entry name" value="Peptidase_S1A"/>
</dbReference>
<dbReference type="PROSITE" id="PS51092">
    <property type="entry name" value="FN2_2"/>
    <property type="match status" value="1"/>
</dbReference>
<feature type="disulfide bond" evidence="10">
    <location>
        <begin position="126"/>
        <end position="143"/>
    </location>
</feature>
<dbReference type="PROSITE" id="PS01186">
    <property type="entry name" value="EGF_2"/>
    <property type="match status" value="2"/>
</dbReference>
<feature type="chain" id="PRO_5029443311" description="Hepatocyte growth factor activator" evidence="15">
    <location>
        <begin position="30"/>
        <end position="1293"/>
    </location>
</feature>
<feature type="domain" description="EGF-like" evidence="16">
    <location>
        <begin position="198"/>
        <end position="236"/>
    </location>
</feature>
<dbReference type="InterPro" id="IPR018056">
    <property type="entry name" value="Kringle_CS"/>
</dbReference>
<reference evidence="21 22" key="1">
    <citation type="submission" date="2020-04" db="EMBL/GenBank/DDBJ databases">
        <title>Chromosome-level genome assembly of a cyprinid fish Onychostoma macrolepis by integration of Nanopore Sequencing, Bionano and Hi-C technology.</title>
        <authorList>
            <person name="Wang D."/>
        </authorList>
    </citation>
    <scope>NUCLEOTIDE SEQUENCE [LARGE SCALE GENOMIC DNA]</scope>
    <source>
        <strain evidence="21">SWU-2019</strain>
        <tissue evidence="21">Muscle</tissue>
    </source>
</reference>
<dbReference type="PROSITE" id="PS50026">
    <property type="entry name" value="EGF_3"/>
    <property type="match status" value="2"/>
</dbReference>
<dbReference type="PROSITE" id="PS00023">
    <property type="entry name" value="FN2_1"/>
    <property type="match status" value="1"/>
</dbReference>
<evidence type="ECO:0000259" key="18">
    <source>
        <dbReference type="PROSITE" id="PS50240"/>
    </source>
</evidence>
<dbReference type="PRINTS" id="PR00722">
    <property type="entry name" value="CHYMOTRYPSIN"/>
</dbReference>
<dbReference type="Gene3D" id="2.30.29.30">
    <property type="entry name" value="Pleckstrin-homology domain (PH domain)/Phosphotyrosine-binding domain (PTB)"/>
    <property type="match status" value="2"/>
</dbReference>
<feature type="compositionally biased region" description="Basic and acidic residues" evidence="14">
    <location>
        <begin position="1262"/>
        <end position="1274"/>
    </location>
</feature>
<dbReference type="InterPro" id="IPR001254">
    <property type="entry name" value="Trypsin_dom"/>
</dbReference>
<feature type="compositionally biased region" description="Polar residues" evidence="14">
    <location>
        <begin position="935"/>
        <end position="952"/>
    </location>
</feature>
<keyword evidence="5 15" id="KW-0732">Signal</keyword>
<dbReference type="Pfam" id="PF02174">
    <property type="entry name" value="IRS"/>
    <property type="match status" value="1"/>
</dbReference>
<evidence type="ECO:0000259" key="20">
    <source>
        <dbReference type="PROSITE" id="PS51092"/>
    </source>
</evidence>
<dbReference type="EMBL" id="JAAMOB010000007">
    <property type="protein sequence ID" value="KAF4110510.1"/>
    <property type="molecule type" value="Genomic_DNA"/>
</dbReference>
<dbReference type="SUPFAM" id="SSF57440">
    <property type="entry name" value="Kringle-like"/>
    <property type="match status" value="2"/>
</dbReference>
<evidence type="ECO:0000256" key="10">
    <source>
        <dbReference type="PROSITE-ProRule" id="PRU00076"/>
    </source>
</evidence>
<dbReference type="FunFam" id="2.10.25.10:FF:000185">
    <property type="entry name" value="basement membrane-specific heparan sulfate proteoglycan core protein-like"/>
    <property type="match status" value="1"/>
</dbReference>
<dbReference type="InterPro" id="IPR036943">
    <property type="entry name" value="FN_type2_sf"/>
</dbReference>
<feature type="signal peptide" evidence="15">
    <location>
        <begin position="1"/>
        <end position="29"/>
    </location>
</feature>
<evidence type="ECO:0000256" key="9">
    <source>
        <dbReference type="ARBA" id="ARBA00023180"/>
    </source>
</evidence>
<keyword evidence="9" id="KW-0325">Glycoprotein</keyword>
<dbReference type="GO" id="GO:0004252">
    <property type="term" value="F:serine-type endopeptidase activity"/>
    <property type="evidence" value="ECO:0007669"/>
    <property type="project" value="InterPro"/>
</dbReference>